<proteinExistence type="predicted"/>
<dbReference type="EMBL" id="SHKY01000001">
    <property type="protein sequence ID" value="RZU48396.1"/>
    <property type="molecule type" value="Genomic_DNA"/>
</dbReference>
<comment type="caution">
    <text evidence="2">The sequence shown here is derived from an EMBL/GenBank/DDBJ whole genome shotgun (WGS) entry which is preliminary data.</text>
</comment>
<dbReference type="Proteomes" id="UP000292564">
    <property type="component" value="Unassembled WGS sequence"/>
</dbReference>
<dbReference type="RefSeq" id="WP_130507648.1">
    <property type="nucleotide sequence ID" value="NZ_SHKY01000001.1"/>
</dbReference>
<name>A0A4V2G6E1_9ACTN</name>
<gene>
    <name evidence="2" type="ORF">EV385_0110</name>
</gene>
<evidence type="ECO:0000313" key="2">
    <source>
        <dbReference type="EMBL" id="RZU48396.1"/>
    </source>
</evidence>
<keyword evidence="1" id="KW-0812">Transmembrane</keyword>
<organism evidence="2 3">
    <name type="scientific">Krasilnikovia cinnamomea</name>
    <dbReference type="NCBI Taxonomy" id="349313"/>
    <lineage>
        <taxon>Bacteria</taxon>
        <taxon>Bacillati</taxon>
        <taxon>Actinomycetota</taxon>
        <taxon>Actinomycetes</taxon>
        <taxon>Micromonosporales</taxon>
        <taxon>Micromonosporaceae</taxon>
        <taxon>Krasilnikovia</taxon>
    </lineage>
</organism>
<accession>A0A4V2G6E1</accession>
<keyword evidence="1" id="KW-0472">Membrane</keyword>
<feature type="transmembrane region" description="Helical" evidence="1">
    <location>
        <begin position="38"/>
        <end position="65"/>
    </location>
</feature>
<sequence length="83" mass="9155">MTERRVLDPLRLTEAAAQAAAILGVVTLPAAWRVLDTSVVAALAVVLLLLTAGTYALHAVTFDCFRLTGHRDRRQFSYTQRED</sequence>
<reference evidence="2 3" key="1">
    <citation type="submission" date="2019-02" db="EMBL/GenBank/DDBJ databases">
        <title>Sequencing the genomes of 1000 actinobacteria strains.</title>
        <authorList>
            <person name="Klenk H.-P."/>
        </authorList>
    </citation>
    <scope>NUCLEOTIDE SEQUENCE [LARGE SCALE GENOMIC DNA]</scope>
    <source>
        <strain evidence="2 3">DSM 45162</strain>
    </source>
</reference>
<keyword evidence="3" id="KW-1185">Reference proteome</keyword>
<evidence type="ECO:0000256" key="1">
    <source>
        <dbReference type="SAM" id="Phobius"/>
    </source>
</evidence>
<dbReference type="AlphaFoldDB" id="A0A4V2G6E1"/>
<protein>
    <submittedName>
        <fullName evidence="2">Uncharacterized protein</fullName>
    </submittedName>
</protein>
<keyword evidence="1" id="KW-1133">Transmembrane helix</keyword>
<feature type="transmembrane region" description="Helical" evidence="1">
    <location>
        <begin position="12"/>
        <end position="32"/>
    </location>
</feature>
<evidence type="ECO:0000313" key="3">
    <source>
        <dbReference type="Proteomes" id="UP000292564"/>
    </source>
</evidence>